<dbReference type="Proteomes" id="UP000634136">
    <property type="component" value="Unassembled WGS sequence"/>
</dbReference>
<gene>
    <name evidence="1" type="ORF">G2W53_044778</name>
</gene>
<organism evidence="1 2">
    <name type="scientific">Senna tora</name>
    <dbReference type="NCBI Taxonomy" id="362788"/>
    <lineage>
        <taxon>Eukaryota</taxon>
        <taxon>Viridiplantae</taxon>
        <taxon>Streptophyta</taxon>
        <taxon>Embryophyta</taxon>
        <taxon>Tracheophyta</taxon>
        <taxon>Spermatophyta</taxon>
        <taxon>Magnoliopsida</taxon>
        <taxon>eudicotyledons</taxon>
        <taxon>Gunneridae</taxon>
        <taxon>Pentapetalae</taxon>
        <taxon>rosids</taxon>
        <taxon>fabids</taxon>
        <taxon>Fabales</taxon>
        <taxon>Fabaceae</taxon>
        <taxon>Caesalpinioideae</taxon>
        <taxon>Cassia clade</taxon>
        <taxon>Senna</taxon>
    </lineage>
</organism>
<accession>A0A834W096</accession>
<dbReference type="OrthoDB" id="1597159at2759"/>
<evidence type="ECO:0000313" key="1">
    <source>
        <dbReference type="EMBL" id="KAF7801081.1"/>
    </source>
</evidence>
<sequence>MEEEEELATLIGVPLNIMDFFKELPQFVVKGPILSKIYGTNWENRLEQLIFLQDDHHIYVANSEEPSSAAIAKVATNE</sequence>
<proteinExistence type="predicted"/>
<keyword evidence="2" id="KW-1185">Reference proteome</keyword>
<reference evidence="1" key="1">
    <citation type="submission" date="2020-09" db="EMBL/GenBank/DDBJ databases">
        <title>Genome-Enabled Discovery of Anthraquinone Biosynthesis in Senna tora.</title>
        <authorList>
            <person name="Kang S.-H."/>
            <person name="Pandey R.P."/>
            <person name="Lee C.-M."/>
            <person name="Sim J.-S."/>
            <person name="Jeong J.-T."/>
            <person name="Choi B.-S."/>
            <person name="Jung M."/>
            <person name="Ginzburg D."/>
            <person name="Zhao K."/>
            <person name="Won S.Y."/>
            <person name="Oh T.-J."/>
            <person name="Yu Y."/>
            <person name="Kim N.-H."/>
            <person name="Lee O.R."/>
            <person name="Lee T.-H."/>
            <person name="Bashyal P."/>
            <person name="Kim T.-S."/>
            <person name="Lee W.-H."/>
            <person name="Kawkins C."/>
            <person name="Kim C.-K."/>
            <person name="Kim J.S."/>
            <person name="Ahn B.O."/>
            <person name="Rhee S.Y."/>
            <person name="Sohng J.K."/>
        </authorList>
    </citation>
    <scope>NUCLEOTIDE SEQUENCE</scope>
    <source>
        <tissue evidence="1">Leaf</tissue>
    </source>
</reference>
<protein>
    <submittedName>
        <fullName evidence="1">Retinoblastoma-related protein-like</fullName>
    </submittedName>
</protein>
<name>A0A834W096_9FABA</name>
<dbReference type="AlphaFoldDB" id="A0A834W096"/>
<comment type="caution">
    <text evidence="1">The sequence shown here is derived from an EMBL/GenBank/DDBJ whole genome shotgun (WGS) entry which is preliminary data.</text>
</comment>
<evidence type="ECO:0000313" key="2">
    <source>
        <dbReference type="Proteomes" id="UP000634136"/>
    </source>
</evidence>
<dbReference type="EMBL" id="JAAIUW010000032">
    <property type="protein sequence ID" value="KAF7801081.1"/>
    <property type="molecule type" value="Genomic_DNA"/>
</dbReference>